<dbReference type="EMBL" id="JBHTLM010000002">
    <property type="protein sequence ID" value="MFD1175386.1"/>
    <property type="molecule type" value="Genomic_DNA"/>
</dbReference>
<dbReference type="PANTHER" id="PTHR43479">
    <property type="entry name" value="ACREF/ENVCD OPERON REPRESSOR-RELATED"/>
    <property type="match status" value="1"/>
</dbReference>
<dbReference type="Proteomes" id="UP001597262">
    <property type="component" value="Unassembled WGS sequence"/>
</dbReference>
<organism evidence="4 5">
    <name type="scientific">Paenibacillus puldeungensis</name>
    <dbReference type="NCBI Taxonomy" id="696536"/>
    <lineage>
        <taxon>Bacteria</taxon>
        <taxon>Bacillati</taxon>
        <taxon>Bacillota</taxon>
        <taxon>Bacilli</taxon>
        <taxon>Bacillales</taxon>
        <taxon>Paenibacillaceae</taxon>
        <taxon>Paenibacillus</taxon>
    </lineage>
</organism>
<dbReference type="InterPro" id="IPR009057">
    <property type="entry name" value="Homeodomain-like_sf"/>
</dbReference>
<comment type="caution">
    <text evidence="4">The sequence shown here is derived from an EMBL/GenBank/DDBJ whole genome shotgun (WGS) entry which is preliminary data.</text>
</comment>
<evidence type="ECO:0000256" key="1">
    <source>
        <dbReference type="ARBA" id="ARBA00023125"/>
    </source>
</evidence>
<dbReference type="InterPro" id="IPR050624">
    <property type="entry name" value="HTH-type_Tx_Regulator"/>
</dbReference>
<evidence type="ECO:0000313" key="5">
    <source>
        <dbReference type="Proteomes" id="UP001597262"/>
    </source>
</evidence>
<name>A0ABW3RSG6_9BACL</name>
<dbReference type="SUPFAM" id="SSF46689">
    <property type="entry name" value="Homeodomain-like"/>
    <property type="match status" value="1"/>
</dbReference>
<dbReference type="RefSeq" id="WP_379316697.1">
    <property type="nucleotide sequence ID" value="NZ_JBHTLM010000002.1"/>
</dbReference>
<sequence length="194" mass="22453">MENNLDTKSDRRIRKTKKALKEGLTSLMSEKSIKNISVKELTEKVDINRGTFYLHYKDVFDMVEQLEAEMLKDFTKVMESHTASKLNEQPLPLLTDIFLFLKENAPMCAALLSSNGDIAFANHLKEIVREKCLKDWRELFHNGKVNNFEYFYSFILSGCIGLFETWLKNGLVETPEQMAKLAEEMITYGIKVLK</sequence>
<reference evidence="5" key="1">
    <citation type="journal article" date="2019" name="Int. J. Syst. Evol. Microbiol.">
        <title>The Global Catalogue of Microorganisms (GCM) 10K type strain sequencing project: providing services to taxonomists for standard genome sequencing and annotation.</title>
        <authorList>
            <consortium name="The Broad Institute Genomics Platform"/>
            <consortium name="The Broad Institute Genome Sequencing Center for Infectious Disease"/>
            <person name="Wu L."/>
            <person name="Ma J."/>
        </authorList>
    </citation>
    <scope>NUCLEOTIDE SEQUENCE [LARGE SCALE GENOMIC DNA]</scope>
    <source>
        <strain evidence="5">CCUG 59189</strain>
    </source>
</reference>
<dbReference type="PROSITE" id="PS50977">
    <property type="entry name" value="HTH_TETR_2"/>
    <property type="match status" value="1"/>
</dbReference>
<evidence type="ECO:0000256" key="2">
    <source>
        <dbReference type="PROSITE-ProRule" id="PRU00335"/>
    </source>
</evidence>
<evidence type="ECO:0000313" key="4">
    <source>
        <dbReference type="EMBL" id="MFD1175386.1"/>
    </source>
</evidence>
<dbReference type="InterPro" id="IPR001647">
    <property type="entry name" value="HTH_TetR"/>
</dbReference>
<accession>A0ABW3RSG6</accession>
<protein>
    <submittedName>
        <fullName evidence="4">TetR/AcrR family transcriptional regulator C-terminal domain-containing protein</fullName>
    </submittedName>
</protein>
<feature type="DNA-binding region" description="H-T-H motif" evidence="2">
    <location>
        <begin position="37"/>
        <end position="56"/>
    </location>
</feature>
<dbReference type="Pfam" id="PF14278">
    <property type="entry name" value="TetR_C_8"/>
    <property type="match status" value="1"/>
</dbReference>
<keyword evidence="5" id="KW-1185">Reference proteome</keyword>
<evidence type="ECO:0000259" key="3">
    <source>
        <dbReference type="PROSITE" id="PS50977"/>
    </source>
</evidence>
<dbReference type="InterPro" id="IPR039532">
    <property type="entry name" value="TetR_C_Firmicutes"/>
</dbReference>
<dbReference type="Gene3D" id="1.10.357.10">
    <property type="entry name" value="Tetracycline Repressor, domain 2"/>
    <property type="match status" value="1"/>
</dbReference>
<feature type="domain" description="HTH tetR-type" evidence="3">
    <location>
        <begin position="14"/>
        <end position="74"/>
    </location>
</feature>
<dbReference type="PANTHER" id="PTHR43479:SF7">
    <property type="entry name" value="TETR-FAMILY TRANSCRIPTIONAL REGULATOR"/>
    <property type="match status" value="1"/>
</dbReference>
<proteinExistence type="predicted"/>
<keyword evidence="1 2" id="KW-0238">DNA-binding</keyword>
<gene>
    <name evidence="4" type="ORF">ACFQ3W_03610</name>
</gene>